<dbReference type="GO" id="GO:0051213">
    <property type="term" value="F:dioxygenase activity"/>
    <property type="evidence" value="ECO:0007669"/>
    <property type="project" value="UniProtKB-KW"/>
</dbReference>
<evidence type="ECO:0000313" key="5">
    <source>
        <dbReference type="EMBL" id="BAY15301.1"/>
    </source>
</evidence>
<dbReference type="Gene3D" id="3.60.130.10">
    <property type="entry name" value="Clavaminate synthase-like"/>
    <property type="match status" value="1"/>
</dbReference>
<comment type="cofactor">
    <cofactor evidence="1">
        <name>Fe(2+)</name>
        <dbReference type="ChEBI" id="CHEBI:29033"/>
    </cofactor>
</comment>
<dbReference type="OrthoDB" id="9769888at2"/>
<evidence type="ECO:0000259" key="4">
    <source>
        <dbReference type="Pfam" id="PF02668"/>
    </source>
</evidence>
<keyword evidence="5" id="KW-0223">Dioxygenase</keyword>
<reference evidence="5 6" key="1">
    <citation type="submission" date="2017-06" db="EMBL/GenBank/DDBJ databases">
        <title>Genome sequencing of cyanobaciteial culture collection at National Institute for Environmental Studies (NIES).</title>
        <authorList>
            <person name="Hirose Y."/>
            <person name="Shimura Y."/>
            <person name="Fujisawa T."/>
            <person name="Nakamura Y."/>
            <person name="Kawachi M."/>
        </authorList>
    </citation>
    <scope>NUCLEOTIDE SEQUENCE [LARGE SCALE GENOMIC DNA]</scope>
    <source>
        <strain evidence="5 6">NIES-21</strain>
    </source>
</reference>
<keyword evidence="2" id="KW-0560">Oxidoreductase</keyword>
<dbReference type="InterPro" id="IPR042098">
    <property type="entry name" value="TauD-like_sf"/>
</dbReference>
<dbReference type="InterPro" id="IPR050411">
    <property type="entry name" value="AlphaKG_dependent_hydroxylases"/>
</dbReference>
<evidence type="ECO:0000256" key="2">
    <source>
        <dbReference type="ARBA" id="ARBA00023002"/>
    </source>
</evidence>
<gene>
    <name evidence="5" type="ORF">NIES21_11170</name>
</gene>
<dbReference type="PANTHER" id="PTHR10696:SF56">
    <property type="entry name" value="TAUD_TFDA-LIKE DOMAIN-CONTAINING PROTEIN"/>
    <property type="match status" value="1"/>
</dbReference>
<evidence type="ECO:0000313" key="6">
    <source>
        <dbReference type="Proteomes" id="UP000218287"/>
    </source>
</evidence>
<protein>
    <submittedName>
        <fullName evidence="5">Taurine catabolism dioxygenase TauD/TfdA</fullName>
    </submittedName>
</protein>
<dbReference type="AlphaFoldDB" id="A0A1Z4GCR5"/>
<name>A0A1Z4GCR5_9CYAN</name>
<dbReference type="Proteomes" id="UP000218287">
    <property type="component" value="Chromosome"/>
</dbReference>
<dbReference type="PANTHER" id="PTHR10696">
    <property type="entry name" value="GAMMA-BUTYROBETAINE HYDROXYLASE-RELATED"/>
    <property type="match status" value="1"/>
</dbReference>
<dbReference type="GO" id="GO:0017000">
    <property type="term" value="P:antibiotic biosynthetic process"/>
    <property type="evidence" value="ECO:0007669"/>
    <property type="project" value="UniProtKB-KW"/>
</dbReference>
<keyword evidence="6" id="KW-1185">Reference proteome</keyword>
<dbReference type="EMBL" id="AP018174">
    <property type="protein sequence ID" value="BAY15301.1"/>
    <property type="molecule type" value="Genomic_DNA"/>
</dbReference>
<proteinExistence type="predicted"/>
<dbReference type="SUPFAM" id="SSF51197">
    <property type="entry name" value="Clavaminate synthase-like"/>
    <property type="match status" value="1"/>
</dbReference>
<evidence type="ECO:0000256" key="3">
    <source>
        <dbReference type="ARBA" id="ARBA00023194"/>
    </source>
</evidence>
<feature type="domain" description="TauD/TfdA-like" evidence="4">
    <location>
        <begin position="49"/>
        <end position="338"/>
    </location>
</feature>
<evidence type="ECO:0000256" key="1">
    <source>
        <dbReference type="ARBA" id="ARBA00001954"/>
    </source>
</evidence>
<organism evidence="5 6">
    <name type="scientific">Anabaenopsis circularis NIES-21</name>
    <dbReference type="NCBI Taxonomy" id="1085406"/>
    <lineage>
        <taxon>Bacteria</taxon>
        <taxon>Bacillati</taxon>
        <taxon>Cyanobacteriota</taxon>
        <taxon>Cyanophyceae</taxon>
        <taxon>Nostocales</taxon>
        <taxon>Nodulariaceae</taxon>
        <taxon>Anabaenopsis</taxon>
    </lineage>
</organism>
<dbReference type="Pfam" id="PF02668">
    <property type="entry name" value="TauD"/>
    <property type="match status" value="1"/>
</dbReference>
<sequence length="347" mass="39809">MEELQKASVNALPVFKRKSLKISAQDLIETEYFNQEKNFPLVIKSSVRKLDLAVWASTNRDFINTQLLKHGAILFRGFNIDAVAEFEQVIKAICFEAMEYRYRASPRTQVSDRIYTSTDYPADQSIFPHNEHAYSPTFPLKIFFFCVTPAQQGGETPVGSCREIFARIEPKIRERFIEKKVMYVRNFGDGFGLPWQTVFQTTEKAKVEEYCHIHDIKVEWKDGDRLRTRQIGPAVVKHPLTGELVWFNHATFFHVSTLEKNTREALLAGFKEDDLPTNTYYGDGSPIEPSVLVSLREVYQQAMVSFPWQKGDILMLDNMLAVHGRAPFVGTRQVLVGMAEALNIKEL</sequence>
<keyword evidence="3" id="KW-0045">Antibiotic biosynthesis</keyword>
<dbReference type="InterPro" id="IPR003819">
    <property type="entry name" value="TauD/TfdA-like"/>
</dbReference>
<accession>A0A1Z4GCR5</accession>